<protein>
    <submittedName>
        <fullName evidence="1">Acyl carrier protein</fullName>
    </submittedName>
</protein>
<dbReference type="EMBL" id="WRPP01000002">
    <property type="protein sequence ID" value="MVU78371.1"/>
    <property type="molecule type" value="Genomic_DNA"/>
</dbReference>
<accession>A0A7K1UVT5</accession>
<dbReference type="AlphaFoldDB" id="A0A7K1UVT5"/>
<organism evidence="1 2">
    <name type="scientific">Nocardia terrae</name>
    <dbReference type="NCBI Taxonomy" id="2675851"/>
    <lineage>
        <taxon>Bacteria</taxon>
        <taxon>Bacillati</taxon>
        <taxon>Actinomycetota</taxon>
        <taxon>Actinomycetes</taxon>
        <taxon>Mycobacteriales</taxon>
        <taxon>Nocardiaceae</taxon>
        <taxon>Nocardia</taxon>
    </lineage>
</organism>
<dbReference type="InterPro" id="IPR036736">
    <property type="entry name" value="ACP-like_sf"/>
</dbReference>
<gene>
    <name evidence="1" type="ORF">GPX89_14095</name>
</gene>
<proteinExistence type="predicted"/>
<dbReference type="SUPFAM" id="SSF47336">
    <property type="entry name" value="ACP-like"/>
    <property type="match status" value="1"/>
</dbReference>
<evidence type="ECO:0000313" key="1">
    <source>
        <dbReference type="EMBL" id="MVU78371.1"/>
    </source>
</evidence>
<comment type="caution">
    <text evidence="1">The sequence shown here is derived from an EMBL/GenBank/DDBJ whole genome shotgun (WGS) entry which is preliminary data.</text>
</comment>
<dbReference type="Gene3D" id="1.10.1200.10">
    <property type="entry name" value="ACP-like"/>
    <property type="match status" value="1"/>
</dbReference>
<dbReference type="Proteomes" id="UP000466794">
    <property type="component" value="Unassembled WGS sequence"/>
</dbReference>
<sequence>MATTLSRELADGLVRSALHGFDTPDRLAALPGDALLRETLGLDSLDFLTFVERLSTGADRRIEESDYPRLTTVEKCVDFLTS</sequence>
<reference evidence="1 2" key="1">
    <citation type="submission" date="2019-12" db="EMBL/GenBank/DDBJ databases">
        <title>Nocardia sp. nov. ET3-3 isolated from soil.</title>
        <authorList>
            <person name="Kanchanasin P."/>
            <person name="Tanasupawat S."/>
            <person name="Yuki M."/>
            <person name="Kudo T."/>
        </authorList>
    </citation>
    <scope>NUCLEOTIDE SEQUENCE [LARGE SCALE GENOMIC DNA]</scope>
    <source>
        <strain evidence="1 2">ET3-3</strain>
    </source>
</reference>
<name>A0A7K1UVT5_9NOCA</name>
<evidence type="ECO:0000313" key="2">
    <source>
        <dbReference type="Proteomes" id="UP000466794"/>
    </source>
</evidence>
<keyword evidence="2" id="KW-1185">Reference proteome</keyword>
<dbReference type="RefSeq" id="WP_157387881.1">
    <property type="nucleotide sequence ID" value="NZ_WRPP01000002.1"/>
</dbReference>